<name>A0A7G2CPJ7_9TRYP</name>
<organism evidence="3 4">
    <name type="scientific">Angomonas deanei</name>
    <dbReference type="NCBI Taxonomy" id="59799"/>
    <lineage>
        <taxon>Eukaryota</taxon>
        <taxon>Discoba</taxon>
        <taxon>Euglenozoa</taxon>
        <taxon>Kinetoplastea</taxon>
        <taxon>Metakinetoplastina</taxon>
        <taxon>Trypanosomatida</taxon>
        <taxon>Trypanosomatidae</taxon>
        <taxon>Strigomonadinae</taxon>
        <taxon>Angomonas</taxon>
    </lineage>
</organism>
<feature type="region of interest" description="Disordered" evidence="1">
    <location>
        <begin position="210"/>
        <end position="235"/>
    </location>
</feature>
<dbReference type="EMBL" id="LR877161">
    <property type="protein sequence ID" value="CAD2220473.1"/>
    <property type="molecule type" value="Genomic_DNA"/>
</dbReference>
<dbReference type="PANTHER" id="PTHR13271:SF151">
    <property type="entry name" value="SET DOMAIN-CONTAINING PROTEIN 4"/>
    <property type="match status" value="1"/>
</dbReference>
<dbReference type="PANTHER" id="PTHR13271">
    <property type="entry name" value="UNCHARACTERIZED PUTATIVE METHYLTRANSFERASE"/>
    <property type="match status" value="1"/>
</dbReference>
<protein>
    <submittedName>
        <fullName evidence="3">SET domain containing protein, putative</fullName>
    </submittedName>
</protein>
<dbReference type="InterPro" id="IPR046341">
    <property type="entry name" value="SET_dom_sf"/>
</dbReference>
<keyword evidence="4" id="KW-1185">Reference proteome</keyword>
<gene>
    <name evidence="3" type="ORF">ADEAN_000799500</name>
</gene>
<accession>A0A7G2CPJ7</accession>
<dbReference type="Gene3D" id="3.90.1410.10">
    <property type="entry name" value="set domain protein methyltransferase, domain 1"/>
    <property type="match status" value="1"/>
</dbReference>
<feature type="compositionally biased region" description="Basic and acidic residues" evidence="1">
    <location>
        <begin position="218"/>
        <end position="227"/>
    </location>
</feature>
<dbReference type="Proteomes" id="UP000515908">
    <property type="component" value="Chromosome 17"/>
</dbReference>
<dbReference type="PROSITE" id="PS50280">
    <property type="entry name" value="SET"/>
    <property type="match status" value="1"/>
</dbReference>
<dbReference type="VEuPathDB" id="TriTrypDB:ADEAN_000799500"/>
<dbReference type="SUPFAM" id="SSF82199">
    <property type="entry name" value="SET domain"/>
    <property type="match status" value="1"/>
</dbReference>
<evidence type="ECO:0000259" key="2">
    <source>
        <dbReference type="PROSITE" id="PS50280"/>
    </source>
</evidence>
<dbReference type="GO" id="GO:0016279">
    <property type="term" value="F:protein-lysine N-methyltransferase activity"/>
    <property type="evidence" value="ECO:0007669"/>
    <property type="project" value="TreeGrafter"/>
</dbReference>
<dbReference type="InterPro" id="IPR050600">
    <property type="entry name" value="SETD3_SETD6_MTase"/>
</dbReference>
<evidence type="ECO:0000256" key="1">
    <source>
        <dbReference type="SAM" id="MobiDB-lite"/>
    </source>
</evidence>
<feature type="domain" description="SET" evidence="2">
    <location>
        <begin position="21"/>
        <end position="450"/>
    </location>
</feature>
<dbReference type="InterPro" id="IPR001214">
    <property type="entry name" value="SET_dom"/>
</dbReference>
<dbReference type="Pfam" id="PF00856">
    <property type="entry name" value="SET"/>
    <property type="match status" value="1"/>
</dbReference>
<evidence type="ECO:0000313" key="4">
    <source>
        <dbReference type="Proteomes" id="UP000515908"/>
    </source>
</evidence>
<reference evidence="3 4" key="1">
    <citation type="submission" date="2020-08" db="EMBL/GenBank/DDBJ databases">
        <authorList>
            <person name="Newling K."/>
            <person name="Davey J."/>
            <person name="Forrester S."/>
        </authorList>
    </citation>
    <scope>NUCLEOTIDE SEQUENCE [LARGE SCALE GENOMIC DNA]</scope>
    <source>
        <strain evidence="4">Crithidia deanei Carvalho (ATCC PRA-265)</strain>
    </source>
</reference>
<sequence length="631" mass="72120">MFKISVVRRLAKWSSLLADPRTVQYVQSVRQSYPTPNGHRQGRSSIPVRGIVATRKFARGQTIAEIKLEHILEGESAVALLHAFLSANRKEGSGLPSFNELWSTVIAILANIQQHEDKLLLSSTLYYTRDGICLWLALHFLRFYSDECPPEQLSLKNWILDFPPKVPPIGLLLHEALYKPPSVTDHTNANHNTSNSLLQRQLRLGQYTQPVEPTKVPPAHEEEKSDDALTVQSSGTESVQKKIQKQKQALLLKVLQEEGIERLREEGTQITTEVVLTDEMKANYLKQSITDSTNPSGKFSLTVRQRETQHAQFNRLGDSESVKHCTQLQNEVERLFIEPVAKLLSSVSKGDPQEEEERVKAELRWSHSMLRSRALNLFSNTKADRSTNKDDNTNNTVQVRLSLIPLLDRLNHSANGANVLYTWTPSPQPMIKITAKQNIAVGEELVLHYADKYERGVLTGTLFTNPSHHLNNKQKNMRENITKMEKKQRLEFTQDDDENSNSGNKSTTFRTVESIGITTNDKDGLEEVRREVRWLFLYGFMRSEQEKLNEIYKIWQSSLVSRAAQLTDIRLGAHVHGTHNNNNNKDNDQNKRKVEYVVGVPEGLAFLKQQREALEREKYNNQRVFPPQREL</sequence>
<evidence type="ECO:0000313" key="3">
    <source>
        <dbReference type="EMBL" id="CAD2220473.1"/>
    </source>
</evidence>
<proteinExistence type="predicted"/>
<dbReference type="AlphaFoldDB" id="A0A7G2CPJ7"/>